<reference evidence="10" key="1">
    <citation type="journal article" date="2020" name="MBio">
        <title>Horizontal gene transfer to a defensive symbiont with a reduced genome amongst a multipartite beetle microbiome.</title>
        <authorList>
            <person name="Waterworth S.C."/>
            <person name="Florez L.V."/>
            <person name="Rees E.R."/>
            <person name="Hertweck C."/>
            <person name="Kaltenpoth M."/>
            <person name="Kwan J.C."/>
        </authorList>
    </citation>
    <scope>NUCLEOTIDE SEQUENCE [LARGE SCALE GENOMIC DNA]</scope>
</reference>
<evidence type="ECO:0000256" key="5">
    <source>
        <dbReference type="ARBA" id="ARBA00022989"/>
    </source>
</evidence>
<keyword evidence="7" id="KW-0653">Protein transport</keyword>
<feature type="transmembrane region" description="Helical" evidence="8">
    <location>
        <begin position="21"/>
        <end position="40"/>
    </location>
</feature>
<evidence type="ECO:0000256" key="3">
    <source>
        <dbReference type="ARBA" id="ARBA00022475"/>
    </source>
</evidence>
<evidence type="ECO:0000256" key="1">
    <source>
        <dbReference type="ARBA" id="ARBA00004162"/>
    </source>
</evidence>
<comment type="subcellular location">
    <subcellularLocation>
        <location evidence="1">Cell membrane</location>
        <topology evidence="1">Single-pass membrane protein</topology>
    </subcellularLocation>
    <subcellularLocation>
        <location evidence="7">Cell membrane</location>
        <topology evidence="7">Single-pass type II membrane protein</topology>
    </subcellularLocation>
</comment>
<protein>
    <submittedName>
        <fullName evidence="9">Biopolymer transport protein ExbD</fullName>
    </submittedName>
</protein>
<dbReference type="Proteomes" id="UP000461670">
    <property type="component" value="Unassembled WGS sequence"/>
</dbReference>
<evidence type="ECO:0000256" key="8">
    <source>
        <dbReference type="SAM" id="Phobius"/>
    </source>
</evidence>
<dbReference type="EMBL" id="WNDQ01000055">
    <property type="protein sequence ID" value="KAF1019448.1"/>
    <property type="molecule type" value="Genomic_DNA"/>
</dbReference>
<dbReference type="GO" id="GO:0022857">
    <property type="term" value="F:transmembrane transporter activity"/>
    <property type="evidence" value="ECO:0007669"/>
    <property type="project" value="InterPro"/>
</dbReference>
<dbReference type="AlphaFoldDB" id="A0A7V8FLP9"/>
<organism evidence="9 10">
    <name type="scientific">Paracidovorax wautersii</name>
    <dbReference type="NCBI Taxonomy" id="1177982"/>
    <lineage>
        <taxon>Bacteria</taxon>
        <taxon>Pseudomonadati</taxon>
        <taxon>Pseudomonadota</taxon>
        <taxon>Betaproteobacteria</taxon>
        <taxon>Burkholderiales</taxon>
        <taxon>Comamonadaceae</taxon>
        <taxon>Paracidovorax</taxon>
    </lineage>
</organism>
<keyword evidence="3" id="KW-1003">Cell membrane</keyword>
<dbReference type="Gene3D" id="3.30.420.270">
    <property type="match status" value="1"/>
</dbReference>
<keyword evidence="6 8" id="KW-0472">Membrane</keyword>
<evidence type="ECO:0000313" key="9">
    <source>
        <dbReference type="EMBL" id="KAF1019448.1"/>
    </source>
</evidence>
<evidence type="ECO:0000313" key="10">
    <source>
        <dbReference type="Proteomes" id="UP000461670"/>
    </source>
</evidence>
<dbReference type="GO" id="GO:0015031">
    <property type="term" value="P:protein transport"/>
    <property type="evidence" value="ECO:0007669"/>
    <property type="project" value="UniProtKB-KW"/>
</dbReference>
<sequence>MASVGTRGRRRRSMNEINMVPFIDVMLVLLIIFMVTAPLMTPSMINLPSMGNAARQPDRVIQVIVRKDEQLQLKTHDATRDIALAQLVSEVKSAQSAPTVARNGTQGASPAPQNVAVVISADRTVQYEAVVKVMDTLQKAGIQRVGLSVQLVNN</sequence>
<name>A0A7V8FLP9_9BURK</name>
<proteinExistence type="inferred from homology"/>
<evidence type="ECO:0000256" key="4">
    <source>
        <dbReference type="ARBA" id="ARBA00022692"/>
    </source>
</evidence>
<dbReference type="Pfam" id="PF02472">
    <property type="entry name" value="ExbD"/>
    <property type="match status" value="1"/>
</dbReference>
<comment type="caution">
    <text evidence="9">The sequence shown here is derived from an EMBL/GenBank/DDBJ whole genome shotgun (WGS) entry which is preliminary data.</text>
</comment>
<dbReference type="PANTHER" id="PTHR30558:SF7">
    <property type="entry name" value="TOL-PAL SYSTEM PROTEIN TOLR"/>
    <property type="match status" value="1"/>
</dbReference>
<dbReference type="InterPro" id="IPR003400">
    <property type="entry name" value="ExbD"/>
</dbReference>
<comment type="similarity">
    <text evidence="2 7">Belongs to the ExbD/TolR family.</text>
</comment>
<keyword evidence="5 8" id="KW-1133">Transmembrane helix</keyword>
<dbReference type="GO" id="GO:0005886">
    <property type="term" value="C:plasma membrane"/>
    <property type="evidence" value="ECO:0007669"/>
    <property type="project" value="UniProtKB-SubCell"/>
</dbReference>
<evidence type="ECO:0000256" key="7">
    <source>
        <dbReference type="RuleBase" id="RU003879"/>
    </source>
</evidence>
<evidence type="ECO:0000256" key="6">
    <source>
        <dbReference type="ARBA" id="ARBA00023136"/>
    </source>
</evidence>
<keyword evidence="4 7" id="KW-0812">Transmembrane</keyword>
<evidence type="ECO:0000256" key="2">
    <source>
        <dbReference type="ARBA" id="ARBA00005811"/>
    </source>
</evidence>
<accession>A0A7V8FLP9</accession>
<dbReference type="PANTHER" id="PTHR30558">
    <property type="entry name" value="EXBD MEMBRANE COMPONENT OF PMF-DRIVEN MACROMOLECULE IMPORT SYSTEM"/>
    <property type="match status" value="1"/>
</dbReference>
<gene>
    <name evidence="9" type="primary">exbD_2</name>
    <name evidence="9" type="ORF">GAK30_03111</name>
</gene>
<keyword evidence="7" id="KW-0813">Transport</keyword>